<evidence type="ECO:0000313" key="2">
    <source>
        <dbReference type="Proteomes" id="UP000051717"/>
    </source>
</evidence>
<dbReference type="PATRIC" id="fig|1703774.3.peg.2160"/>
<comment type="caution">
    <text evidence="1">The sequence shown here is derived from an EMBL/GenBank/DDBJ whole genome shotgun (WGS) entry which is preliminary data.</text>
</comment>
<dbReference type="InterPro" id="IPR015943">
    <property type="entry name" value="WD40/YVTN_repeat-like_dom_sf"/>
</dbReference>
<dbReference type="SUPFAM" id="SSF63829">
    <property type="entry name" value="Calcium-dependent phosphotriesterase"/>
    <property type="match status" value="2"/>
</dbReference>
<dbReference type="AlphaFoldDB" id="A0A0S8GGJ7"/>
<evidence type="ECO:0000313" key="1">
    <source>
        <dbReference type="EMBL" id="KPK71339.1"/>
    </source>
</evidence>
<dbReference type="EMBL" id="LJUI01000004">
    <property type="protein sequence ID" value="KPK71339.1"/>
    <property type="molecule type" value="Genomic_DNA"/>
</dbReference>
<dbReference type="Proteomes" id="UP000051717">
    <property type="component" value="Unassembled WGS sequence"/>
</dbReference>
<dbReference type="SUPFAM" id="SSF63825">
    <property type="entry name" value="YWTD domain"/>
    <property type="match status" value="1"/>
</dbReference>
<reference evidence="1 2" key="1">
    <citation type="journal article" date="2015" name="Microbiome">
        <title>Genomic resolution of linkages in carbon, nitrogen, and sulfur cycling among widespread estuary sediment bacteria.</title>
        <authorList>
            <person name="Baker B.J."/>
            <person name="Lazar C.S."/>
            <person name="Teske A.P."/>
            <person name="Dick G.J."/>
        </authorList>
    </citation>
    <scope>NUCLEOTIDE SEQUENCE [LARGE SCALE GENOMIC DNA]</scope>
    <source>
        <strain evidence="1">SM23_40</strain>
    </source>
</reference>
<name>A0A0S8GGJ7_UNCT6</name>
<proteinExistence type="predicted"/>
<evidence type="ECO:0008006" key="3">
    <source>
        <dbReference type="Google" id="ProtNLM"/>
    </source>
</evidence>
<protein>
    <recommendedName>
        <fullName evidence="3">Two component regulator propeller</fullName>
    </recommendedName>
</protein>
<accession>A0A0S8GGJ7</accession>
<organism evidence="1 2">
    <name type="scientific">candidate division TA06 bacterium SM23_40</name>
    <dbReference type="NCBI Taxonomy" id="1703774"/>
    <lineage>
        <taxon>Bacteria</taxon>
        <taxon>Bacteria division TA06</taxon>
    </lineage>
</organism>
<gene>
    <name evidence="1" type="ORF">AMJ82_01060</name>
</gene>
<sequence length="684" mass="73502">MAESPADTTELDFTVFTNVDGLPVLEVRAVEVDEWGNIWVGTEGGGLAVGQGEGATWATYPSFQLEPENIRSLLGRADTLWVCTDEGLALITTRMTADWSDDEIDLFTESDGLANADVNVALVADSILWVGTVDGLNRVRLDGLGDPAQWQVIRMEDGLASDVVLSLAVQPGLVWAGTDEGISRWDGSQWVSQLAGLEVRQVAVGGDSVWATTDDGVWRYHVDGGWSDVTGELPLRDAVAVHVDSGGHVWIGLGSGRTSSRRLYGEGLARRGGDGWERYLSNGLASNAVADAVLDLDGTLWCTHFPGGVSHLTAEGWETFTRATTEGMLGSDFVLWCAVDSRGDKWFGTWGGGVSRLTADGQWLLYDQDNSPLQTELVGALTVDRHDNVWIFDYQNALYVRSGDDSTWTRLDLAGEDAIFDIAVDEQDIVWTGSYDRGIRRLDYAGTLNDPSDDAVTAYSVEHGLASPGVRAVANGAGATMWFGTTGGASQFDGTDFTTYRRATSGLLSDFVSDVVVDGWGCVWFLTDGGVSVLEPGGIWRSYTSQNSGLVSGTIGDWSNALLIDESQERAWIGTVWGLSCLSFIPPFPRPDGLASVRAYPNPFVPSLGHRIVHFASLPEDAEVCIFGLGGELVWESGRGAVSNGEISWSVVNSRGKEVAGGIYIYLVRVAGGEVRTGRVAVVR</sequence>
<dbReference type="Gene3D" id="2.130.10.10">
    <property type="entry name" value="YVTN repeat-like/Quinoprotein amine dehydrogenase"/>
    <property type="match status" value="2"/>
</dbReference>